<evidence type="ECO:0008006" key="4">
    <source>
        <dbReference type="Google" id="ProtNLM"/>
    </source>
</evidence>
<feature type="compositionally biased region" description="Basic and acidic residues" evidence="1">
    <location>
        <begin position="177"/>
        <end position="186"/>
    </location>
</feature>
<feature type="compositionally biased region" description="Acidic residues" evidence="1">
    <location>
        <begin position="201"/>
        <end position="210"/>
    </location>
</feature>
<protein>
    <recommendedName>
        <fullName evidence="4">PsbP C-terminal domain-containing protein</fullName>
    </recommendedName>
</protein>
<reference evidence="2 3" key="1">
    <citation type="submission" date="2023-03" db="EMBL/GenBank/DDBJ databases">
        <title>Whole genome sequencing of Methanotrichaceae archaeon M04Ac.</title>
        <authorList>
            <person name="Khomyakova M.A."/>
            <person name="Merkel A.Y."/>
            <person name="Slobodkin A.I."/>
        </authorList>
    </citation>
    <scope>NUCLEOTIDE SEQUENCE [LARGE SCALE GENOMIC DNA]</scope>
    <source>
        <strain evidence="2 3">M04Ac</strain>
    </source>
</reference>
<feature type="region of interest" description="Disordered" evidence="1">
    <location>
        <begin position="177"/>
        <end position="210"/>
    </location>
</feature>
<evidence type="ECO:0000256" key="1">
    <source>
        <dbReference type="SAM" id="MobiDB-lite"/>
    </source>
</evidence>
<name>A0ABT5XCE2_9EURY</name>
<dbReference type="RefSeq" id="WP_316968096.1">
    <property type="nucleotide sequence ID" value="NZ_JARFPL010000004.1"/>
</dbReference>
<evidence type="ECO:0000313" key="3">
    <source>
        <dbReference type="Proteomes" id="UP001215956"/>
    </source>
</evidence>
<dbReference type="Gene3D" id="3.40.1000.10">
    <property type="entry name" value="Mog1/PsbP, alpha/beta/alpha sandwich"/>
    <property type="match status" value="1"/>
</dbReference>
<gene>
    <name evidence="2" type="ORF">P0O24_02175</name>
</gene>
<dbReference type="EMBL" id="JARFPL010000004">
    <property type="protein sequence ID" value="MDF0592388.1"/>
    <property type="molecule type" value="Genomic_DNA"/>
</dbReference>
<evidence type="ECO:0000313" key="2">
    <source>
        <dbReference type="EMBL" id="MDF0592388.1"/>
    </source>
</evidence>
<keyword evidence="3" id="KW-1185">Reference proteome</keyword>
<accession>A0ABT5XCE2</accession>
<sequence length="387" mass="42502">MLEKAFLLLFLVIVSVLSLGPASLAEEYVTYNNFDFAFERPAVWSVAEEEGAGAKGRIVLEAPALLTNPLEILWREAVEGTDAESALNSEIEEFRIELLPSNVLAIDLGTREIDGNTAYVKELYFEESFISRVAIWTAFVSPESGRLILIKYRSIFSFDDENLRGFEHLLDTWHDTSKDPKDEKIGGESAPSGAKGAGNEEGSEEEVSAGEEDESFISSLLFSSDLVAEILGSTPVTSPSKETYQNFGLSFYHPSSWSVSEEGGNSIDGSISMRAPGSLSTLTISWDQENAGSEESFVKLLTEQLRSSFEINKVDASTRTVDGEAAYVRDISLDLSGYDYSGRLVAFTSSKSGRLVYLTYLTPASSASQNLADLDRLLDSWRDLWEG</sequence>
<comment type="caution">
    <text evidence="2">The sequence shown here is derived from an EMBL/GenBank/DDBJ whole genome shotgun (WGS) entry which is preliminary data.</text>
</comment>
<proteinExistence type="predicted"/>
<organism evidence="2 3">
    <name type="scientific">Candidatus Methanocrinis alkalitolerans</name>
    <dbReference type="NCBI Taxonomy" id="3033395"/>
    <lineage>
        <taxon>Archaea</taxon>
        <taxon>Methanobacteriati</taxon>
        <taxon>Methanobacteriota</taxon>
        <taxon>Stenosarchaea group</taxon>
        <taxon>Methanomicrobia</taxon>
        <taxon>Methanotrichales</taxon>
        <taxon>Methanotrichaceae</taxon>
        <taxon>Methanocrinis</taxon>
    </lineage>
</organism>
<dbReference type="Proteomes" id="UP001215956">
    <property type="component" value="Unassembled WGS sequence"/>
</dbReference>